<accession>A0A061YH03</accession>
<feature type="signal peptide" evidence="1">
    <location>
        <begin position="1"/>
        <end position="20"/>
    </location>
</feature>
<dbReference type="RefSeq" id="WP_000745756.1">
    <property type="nucleotide sequence ID" value="NZ_AP018784.2"/>
</dbReference>
<protein>
    <submittedName>
        <fullName evidence="2">YjbH domain-containing protein</fullName>
    </submittedName>
</protein>
<reference evidence="4" key="3">
    <citation type="journal article" date="2023" name="Microorganisms">
        <title>Comparative Genomic Analysis of ST131 Subclade C2 of ESBL-Producing E. coli Isolates from Patients with Recurrent and Sporadic Urinary Tract Infections.</title>
        <authorList>
            <person name="Jaen-Luchoro D."/>
            <person name="Kahnamouei A."/>
            <person name="Yazdanshenas S."/>
            <person name="Lindblom A."/>
            <person name="Samuelsson E."/>
            <person name="Ahren C."/>
            <person name="Karami N."/>
        </authorList>
    </citation>
    <scope>NUCLEOTIDE SEQUENCE</scope>
    <source>
        <strain evidence="4">S7</strain>
    </source>
</reference>
<dbReference type="Pfam" id="PF06082">
    <property type="entry name" value="YjbH"/>
    <property type="match status" value="1"/>
</dbReference>
<evidence type="ECO:0000256" key="1">
    <source>
        <dbReference type="SAM" id="SignalP"/>
    </source>
</evidence>
<dbReference type="Proteomes" id="UP001180189">
    <property type="component" value="Chromosome"/>
</dbReference>
<feature type="chain" id="PRO_5015027028" evidence="1">
    <location>
        <begin position="21"/>
        <end position="698"/>
    </location>
</feature>
<sequence>MKKRHLLSLLALGISTACYGETYPAPIGPSQSDFGGVGLLQTPTARMAREGELSLNYRDNDQYRYYSASVQLFPWLETTLRYTDVRTRQYSSVEAFSGDQTYKDKAFDLKLRLWEESYWLPQVAVGARDIGGTGLFDAEYLVASKAWGPFDFTLGLGWGYLGTSGNVKNPLCSASDKYCYRDNSYKQAGSIDGSQMFHGPASLFGGVEYQTPWQPLRLKLEYEGNNYQQDFAGKLEQKSKFNVGAIYRVTDWADVNLSYERGNTFMFGVTLRTNFNDLRPSYNDNARPQYQPQPQDAILQHSVVANQLTLLKYNAGLADPQIQAKGDTLYVTGEQVKYRDPREGIIRANRIVMNDLPDGIKTIRITENRLNMPQVTTETDVASLKNHLAGEPLGHETKLAQKRVEPVVPKSTEQGWYIDKSRFDFHIDPVLNQSIGGPENFYMYQLGVMGTADLWLTDHLLTTGSLFANLANNYDKFNYTNPPQDSHLPRVRTHVREYVQNDVYVNNLQANYFQHLGNGFYGQVYGGYLETMFGGVGAEVLYRPLDSNWAFGLDANYVKQRDWRSAKDMMKFTDYSVKTGHLTAYWTPSFAQDVLVKASVGQYLAGDKGGTLEIAKRFDSGVVVGGYATITNVSKEEYGEGDFTKGVYVSVPLDLFSSGPTRSRAAIGWTPLTRDGGQQLGRKFQLYDMTSDRSVNFR</sequence>
<evidence type="ECO:0000313" key="3">
    <source>
        <dbReference type="EMBL" id="HAH7770024.1"/>
    </source>
</evidence>
<dbReference type="EMBL" id="DABCJL010000008">
    <property type="protein sequence ID" value="HAH7770024.1"/>
    <property type="molecule type" value="Genomic_DNA"/>
</dbReference>
<dbReference type="InterPro" id="IPR010344">
    <property type="entry name" value="YbjH"/>
</dbReference>
<evidence type="ECO:0000313" key="2">
    <source>
        <dbReference type="EMBL" id="HAH4525834.1"/>
    </source>
</evidence>
<dbReference type="PROSITE" id="PS51257">
    <property type="entry name" value="PROKAR_LIPOPROTEIN"/>
    <property type="match status" value="1"/>
</dbReference>
<organism evidence="2">
    <name type="scientific">Escherichia coli</name>
    <dbReference type="NCBI Taxonomy" id="562"/>
    <lineage>
        <taxon>Bacteria</taxon>
        <taxon>Pseudomonadati</taxon>
        <taxon>Pseudomonadota</taxon>
        <taxon>Gammaproteobacteria</taxon>
        <taxon>Enterobacterales</taxon>
        <taxon>Enterobacteriaceae</taxon>
        <taxon>Escherichia</taxon>
    </lineage>
</organism>
<reference evidence="2" key="1">
    <citation type="journal article" date="2018" name="Genome Biol.">
        <title>SKESA: strategic k-mer extension for scrupulous assemblies.</title>
        <authorList>
            <person name="Souvorov A."/>
            <person name="Agarwala R."/>
            <person name="Lipman D.J."/>
        </authorList>
    </citation>
    <scope>NUCLEOTIDE SEQUENCE [LARGE SCALE GENOMIC DNA]</scope>
    <source>
        <strain evidence="3">C0382</strain>
        <strain evidence="2">EC00763</strain>
    </source>
</reference>
<gene>
    <name evidence="4" type="primary">yjbH</name>
    <name evidence="2" type="ORF">GRC73_17795</name>
    <name evidence="3" type="ORF">HIE29_003492</name>
    <name evidence="4" type="ORF">OGM49_00820</name>
</gene>
<keyword evidence="1" id="KW-0732">Signal</keyword>
<dbReference type="EMBL" id="DABBJX010000021">
    <property type="protein sequence ID" value="HAH4525834.1"/>
    <property type="molecule type" value="Genomic_DNA"/>
</dbReference>
<proteinExistence type="predicted"/>
<name>A0A061YH03_ECOLX</name>
<dbReference type="Proteomes" id="UP000843571">
    <property type="component" value="Unassembled WGS sequence"/>
</dbReference>
<evidence type="ECO:0000313" key="4">
    <source>
        <dbReference type="EMBL" id="WLM96128.1"/>
    </source>
</evidence>
<dbReference type="EMBL" id="CP107128">
    <property type="protein sequence ID" value="WLM96128.1"/>
    <property type="molecule type" value="Genomic_DNA"/>
</dbReference>
<reference evidence="2" key="2">
    <citation type="submission" date="2019-12" db="EMBL/GenBank/DDBJ databases">
        <authorList>
            <consortium name="NCBI Pathogen Detection Project"/>
        </authorList>
    </citation>
    <scope>NUCLEOTIDE SEQUENCE</scope>
    <source>
        <strain evidence="3">C0382</strain>
        <strain evidence="2">EC00763</strain>
    </source>
</reference>
<dbReference type="AlphaFoldDB" id="A0A061YH03"/>